<accession>A0AAD7FEW7</accession>
<evidence type="ECO:0000313" key="7">
    <source>
        <dbReference type="Proteomes" id="UP001221757"/>
    </source>
</evidence>
<evidence type="ECO:0000256" key="1">
    <source>
        <dbReference type="ARBA" id="ARBA00009183"/>
    </source>
</evidence>
<dbReference type="Gene3D" id="3.50.50.60">
    <property type="entry name" value="FAD/NAD(P)-binding domain"/>
    <property type="match status" value="2"/>
</dbReference>
<evidence type="ECO:0000313" key="6">
    <source>
        <dbReference type="EMBL" id="KAJ7619872.1"/>
    </source>
</evidence>
<evidence type="ECO:0000256" key="5">
    <source>
        <dbReference type="ARBA" id="ARBA00023002"/>
    </source>
</evidence>
<protein>
    <recommendedName>
        <fullName evidence="8">Flavin-containing monooxygenase</fullName>
    </recommendedName>
</protein>
<dbReference type="InterPro" id="IPR000960">
    <property type="entry name" value="Flavin_mOase"/>
</dbReference>
<keyword evidence="2" id="KW-0285">Flavoprotein</keyword>
<dbReference type="InterPro" id="IPR050346">
    <property type="entry name" value="FMO-like"/>
</dbReference>
<evidence type="ECO:0000256" key="3">
    <source>
        <dbReference type="ARBA" id="ARBA00022827"/>
    </source>
</evidence>
<dbReference type="GO" id="GO:0004499">
    <property type="term" value="F:N,N-dimethylaniline monooxygenase activity"/>
    <property type="evidence" value="ECO:0007669"/>
    <property type="project" value="InterPro"/>
</dbReference>
<dbReference type="Pfam" id="PF00743">
    <property type="entry name" value="FMO-like"/>
    <property type="match status" value="1"/>
</dbReference>
<name>A0AAD7FEW7_MYCRO</name>
<dbReference type="SUPFAM" id="SSF51905">
    <property type="entry name" value="FAD/NAD(P)-binding domain"/>
    <property type="match status" value="2"/>
</dbReference>
<sequence>MQDVEYIPNARPKRILIIGGGASGLVTLRNLRERGNFDEVQLVERRDDVGGVWYLDDETGKAPRWPSPAYPGLIGNVLPEFLSFSAFPPFPEPPSTATGQPFPSLAETHAYLRAFASPHLSSGAIRLNTEVQAVEELPARAGWRVRMRRYGAAEPEALEETWDAVVIAVACYDHPVFPLTPGLARLRELGRAHHAQGWRGPAGYERKRVLVIGNANSRNDIAAQLAPVAGAVYQSVRRPNFPGFPSLPDARVARVAPVAEYTVDTSAHTIDARLADGRTLHGLDAVLFGTGYHPFPDFVRVLAGGRDAPTLEPLVSHDTAPPRVPHLHRYTLYARNPALAFIGTAFASYTPFPLADVCSAWLALAWAGEIAYPTTLPRLLEFEAERLAAVEAARREMEVAAAGAGEPGTDEGTGQGKTEASALVAYGVLGPFEEAYASALRADVVQARPELDAVLPVWSAERKAAREAMFGAKRAALELAREREGGRE</sequence>
<keyword evidence="3" id="KW-0274">FAD</keyword>
<reference evidence="6" key="1">
    <citation type="submission" date="2023-03" db="EMBL/GenBank/DDBJ databases">
        <title>Massive genome expansion in bonnet fungi (Mycena s.s.) driven by repeated elements and novel gene families across ecological guilds.</title>
        <authorList>
            <consortium name="Lawrence Berkeley National Laboratory"/>
            <person name="Harder C.B."/>
            <person name="Miyauchi S."/>
            <person name="Viragh M."/>
            <person name="Kuo A."/>
            <person name="Thoen E."/>
            <person name="Andreopoulos B."/>
            <person name="Lu D."/>
            <person name="Skrede I."/>
            <person name="Drula E."/>
            <person name="Henrissat B."/>
            <person name="Morin E."/>
            <person name="Kohler A."/>
            <person name="Barry K."/>
            <person name="LaButti K."/>
            <person name="Morin E."/>
            <person name="Salamov A."/>
            <person name="Lipzen A."/>
            <person name="Mereny Z."/>
            <person name="Hegedus B."/>
            <person name="Baldrian P."/>
            <person name="Stursova M."/>
            <person name="Weitz H."/>
            <person name="Taylor A."/>
            <person name="Grigoriev I.V."/>
            <person name="Nagy L.G."/>
            <person name="Martin F."/>
            <person name="Kauserud H."/>
        </authorList>
    </citation>
    <scope>NUCLEOTIDE SEQUENCE</scope>
    <source>
        <strain evidence="6">CBHHK067</strain>
    </source>
</reference>
<comment type="similarity">
    <text evidence="1">Belongs to the FMO family.</text>
</comment>
<dbReference type="AlphaFoldDB" id="A0AAD7FEW7"/>
<dbReference type="PRINTS" id="PR00370">
    <property type="entry name" value="FMOXYGENASE"/>
</dbReference>
<dbReference type="InterPro" id="IPR036188">
    <property type="entry name" value="FAD/NAD-bd_sf"/>
</dbReference>
<proteinExistence type="inferred from homology"/>
<dbReference type="Proteomes" id="UP001221757">
    <property type="component" value="Unassembled WGS sequence"/>
</dbReference>
<comment type="caution">
    <text evidence="6">The sequence shown here is derived from an EMBL/GenBank/DDBJ whole genome shotgun (WGS) entry which is preliminary data.</text>
</comment>
<dbReference type="PANTHER" id="PTHR23023">
    <property type="entry name" value="DIMETHYLANILINE MONOOXYGENASE"/>
    <property type="match status" value="1"/>
</dbReference>
<keyword evidence="4" id="KW-0521">NADP</keyword>
<dbReference type="InterPro" id="IPR020946">
    <property type="entry name" value="Flavin_mOase-like"/>
</dbReference>
<evidence type="ECO:0000256" key="2">
    <source>
        <dbReference type="ARBA" id="ARBA00022630"/>
    </source>
</evidence>
<organism evidence="6 7">
    <name type="scientific">Mycena rosella</name>
    <name type="common">Pink bonnet</name>
    <name type="synonym">Agaricus rosellus</name>
    <dbReference type="NCBI Taxonomy" id="1033263"/>
    <lineage>
        <taxon>Eukaryota</taxon>
        <taxon>Fungi</taxon>
        <taxon>Dikarya</taxon>
        <taxon>Basidiomycota</taxon>
        <taxon>Agaricomycotina</taxon>
        <taxon>Agaricomycetes</taxon>
        <taxon>Agaricomycetidae</taxon>
        <taxon>Agaricales</taxon>
        <taxon>Marasmiineae</taxon>
        <taxon>Mycenaceae</taxon>
        <taxon>Mycena</taxon>
    </lineage>
</organism>
<dbReference type="EMBL" id="JARKIE010000717">
    <property type="protein sequence ID" value="KAJ7619872.1"/>
    <property type="molecule type" value="Genomic_DNA"/>
</dbReference>
<keyword evidence="7" id="KW-1185">Reference proteome</keyword>
<evidence type="ECO:0000256" key="4">
    <source>
        <dbReference type="ARBA" id="ARBA00022857"/>
    </source>
</evidence>
<keyword evidence="5" id="KW-0560">Oxidoreductase</keyword>
<gene>
    <name evidence="6" type="ORF">B0H17DRAFT_1113915</name>
</gene>
<dbReference type="GO" id="GO:0050660">
    <property type="term" value="F:flavin adenine dinucleotide binding"/>
    <property type="evidence" value="ECO:0007669"/>
    <property type="project" value="InterPro"/>
</dbReference>
<evidence type="ECO:0008006" key="8">
    <source>
        <dbReference type="Google" id="ProtNLM"/>
    </source>
</evidence>
<dbReference type="GO" id="GO:0050661">
    <property type="term" value="F:NADP binding"/>
    <property type="evidence" value="ECO:0007669"/>
    <property type="project" value="InterPro"/>
</dbReference>